<name>A0A5M3MQ47_CONPW</name>
<keyword evidence="3" id="KW-1185">Reference proteome</keyword>
<dbReference type="GeneID" id="19209063"/>
<dbReference type="EMBL" id="JH711578">
    <property type="protein sequence ID" value="EIW81190.1"/>
    <property type="molecule type" value="Genomic_DNA"/>
</dbReference>
<accession>A0A5M3MQ47</accession>
<evidence type="ECO:0000256" key="1">
    <source>
        <dbReference type="SAM" id="MobiDB-lite"/>
    </source>
</evidence>
<organism evidence="2 3">
    <name type="scientific">Coniophora puteana (strain RWD-64-598)</name>
    <name type="common">Brown rot fungus</name>
    <dbReference type="NCBI Taxonomy" id="741705"/>
    <lineage>
        <taxon>Eukaryota</taxon>
        <taxon>Fungi</taxon>
        <taxon>Dikarya</taxon>
        <taxon>Basidiomycota</taxon>
        <taxon>Agaricomycotina</taxon>
        <taxon>Agaricomycetes</taxon>
        <taxon>Agaricomycetidae</taxon>
        <taxon>Boletales</taxon>
        <taxon>Coniophorineae</taxon>
        <taxon>Coniophoraceae</taxon>
        <taxon>Coniophora</taxon>
    </lineage>
</organism>
<feature type="region of interest" description="Disordered" evidence="1">
    <location>
        <begin position="1"/>
        <end position="36"/>
    </location>
</feature>
<gene>
    <name evidence="2" type="ORF">CONPUDRAFT_72983</name>
</gene>
<feature type="region of interest" description="Disordered" evidence="1">
    <location>
        <begin position="61"/>
        <end position="80"/>
    </location>
</feature>
<sequence>MSFFLPTAPTPVAPRGFGSEEAPGATSKADSASPFAESPVTGTDFGVMIALESSASSAPAANTVHATARPSADTAGPSISGRLWHHPRGLKFRFLSCGQCIAPESEELWDAKWRNMMFQW</sequence>
<dbReference type="KEGG" id="cput:CONPUDRAFT_72983"/>
<proteinExistence type="predicted"/>
<comment type="caution">
    <text evidence="2">The sequence shown here is derived from an EMBL/GenBank/DDBJ whole genome shotgun (WGS) entry which is preliminary data.</text>
</comment>
<dbReference type="AlphaFoldDB" id="A0A5M3MQ47"/>
<protein>
    <submittedName>
        <fullName evidence="2">Uncharacterized protein</fullName>
    </submittedName>
</protein>
<reference evidence="3" key="1">
    <citation type="journal article" date="2012" name="Science">
        <title>The Paleozoic origin of enzymatic lignin decomposition reconstructed from 31 fungal genomes.</title>
        <authorList>
            <person name="Floudas D."/>
            <person name="Binder M."/>
            <person name="Riley R."/>
            <person name="Barry K."/>
            <person name="Blanchette R.A."/>
            <person name="Henrissat B."/>
            <person name="Martinez A.T."/>
            <person name="Otillar R."/>
            <person name="Spatafora J.W."/>
            <person name="Yadav J.S."/>
            <person name="Aerts A."/>
            <person name="Benoit I."/>
            <person name="Boyd A."/>
            <person name="Carlson A."/>
            <person name="Copeland A."/>
            <person name="Coutinho P.M."/>
            <person name="de Vries R.P."/>
            <person name="Ferreira P."/>
            <person name="Findley K."/>
            <person name="Foster B."/>
            <person name="Gaskell J."/>
            <person name="Glotzer D."/>
            <person name="Gorecki P."/>
            <person name="Heitman J."/>
            <person name="Hesse C."/>
            <person name="Hori C."/>
            <person name="Igarashi K."/>
            <person name="Jurgens J.A."/>
            <person name="Kallen N."/>
            <person name="Kersten P."/>
            <person name="Kohler A."/>
            <person name="Kuees U."/>
            <person name="Kumar T.K.A."/>
            <person name="Kuo A."/>
            <person name="LaButti K."/>
            <person name="Larrondo L.F."/>
            <person name="Lindquist E."/>
            <person name="Ling A."/>
            <person name="Lombard V."/>
            <person name="Lucas S."/>
            <person name="Lundell T."/>
            <person name="Martin R."/>
            <person name="McLaughlin D.J."/>
            <person name="Morgenstern I."/>
            <person name="Morin E."/>
            <person name="Murat C."/>
            <person name="Nagy L.G."/>
            <person name="Nolan M."/>
            <person name="Ohm R.A."/>
            <person name="Patyshakuliyeva A."/>
            <person name="Rokas A."/>
            <person name="Ruiz-Duenas F.J."/>
            <person name="Sabat G."/>
            <person name="Salamov A."/>
            <person name="Samejima M."/>
            <person name="Schmutz J."/>
            <person name="Slot J.C."/>
            <person name="St John F."/>
            <person name="Stenlid J."/>
            <person name="Sun H."/>
            <person name="Sun S."/>
            <person name="Syed K."/>
            <person name="Tsang A."/>
            <person name="Wiebenga A."/>
            <person name="Young D."/>
            <person name="Pisabarro A."/>
            <person name="Eastwood D.C."/>
            <person name="Martin F."/>
            <person name="Cullen D."/>
            <person name="Grigoriev I.V."/>
            <person name="Hibbett D.S."/>
        </authorList>
    </citation>
    <scope>NUCLEOTIDE SEQUENCE [LARGE SCALE GENOMIC DNA]</scope>
    <source>
        <strain evidence="3">RWD-64-598 SS2</strain>
    </source>
</reference>
<dbReference type="Proteomes" id="UP000053558">
    <property type="component" value="Unassembled WGS sequence"/>
</dbReference>
<evidence type="ECO:0000313" key="2">
    <source>
        <dbReference type="EMBL" id="EIW81190.1"/>
    </source>
</evidence>
<dbReference type="RefSeq" id="XP_007768300.1">
    <property type="nucleotide sequence ID" value="XM_007770110.1"/>
</dbReference>
<evidence type="ECO:0000313" key="3">
    <source>
        <dbReference type="Proteomes" id="UP000053558"/>
    </source>
</evidence>